<dbReference type="GO" id="GO:0016740">
    <property type="term" value="F:transferase activity"/>
    <property type="evidence" value="ECO:0007669"/>
    <property type="project" value="UniProtKB-KW"/>
</dbReference>
<proteinExistence type="predicted"/>
<gene>
    <name evidence="1" type="ORF">HNQ58_001126</name>
</gene>
<evidence type="ECO:0000313" key="1">
    <source>
        <dbReference type="EMBL" id="MBB5015240.1"/>
    </source>
</evidence>
<dbReference type="InterPro" id="IPR011009">
    <property type="entry name" value="Kinase-like_dom_sf"/>
</dbReference>
<dbReference type="RefSeq" id="WP_183947844.1">
    <property type="nucleotide sequence ID" value="NZ_JACHHX010000006.1"/>
</dbReference>
<dbReference type="Proteomes" id="UP000519004">
    <property type="component" value="Unassembled WGS sequence"/>
</dbReference>
<dbReference type="SUPFAM" id="SSF56112">
    <property type="entry name" value="Protein kinase-like (PK-like)"/>
    <property type="match status" value="1"/>
</dbReference>
<keyword evidence="1" id="KW-0808">Transferase</keyword>
<dbReference type="EMBL" id="JACHHX010000006">
    <property type="protein sequence ID" value="MBB5015240.1"/>
    <property type="molecule type" value="Genomic_DNA"/>
</dbReference>
<comment type="caution">
    <text evidence="1">The sequence shown here is derived from an EMBL/GenBank/DDBJ whole genome shotgun (WGS) entry which is preliminary data.</text>
</comment>
<sequence>MSEPRVERIRFNGRVAWRKRYGAPERRVRLAALRWLARRLGASALIAPPPQDPEQACRTEREMIARLDGLGVRVPEVLAAEPTELVLSDLGPTLAIRCKNEPDPERRASLIRSGFAALRELHARGGYLSQAFARNMVITPEGVGFIDLEEDPRTTMSLPAAQARDVLLYVQSTARFLADRPERYAELLQTQVATESPGVREEISRVARRLRWLAPLAALGGERGRALAQALRALASVGAVVLWLLLLGEQADDVGVALIDLMF</sequence>
<evidence type="ECO:0000313" key="2">
    <source>
        <dbReference type="Proteomes" id="UP000519004"/>
    </source>
</evidence>
<accession>A0A7W8DDM6</accession>
<reference evidence="1 2" key="1">
    <citation type="submission" date="2020-08" db="EMBL/GenBank/DDBJ databases">
        <title>Genomic Encyclopedia of Type Strains, Phase IV (KMG-IV): sequencing the most valuable type-strain genomes for metagenomic binning, comparative biology and taxonomic classification.</title>
        <authorList>
            <person name="Goeker M."/>
        </authorList>
    </citation>
    <scope>NUCLEOTIDE SEQUENCE [LARGE SCALE GENOMIC DNA]</scope>
    <source>
        <strain evidence="1 2">DSM 25897</strain>
    </source>
</reference>
<dbReference type="AlphaFoldDB" id="A0A7W8DDM6"/>
<organism evidence="1 2">
    <name type="scientific">Rehaibacterium terrae</name>
    <dbReference type="NCBI Taxonomy" id="1341696"/>
    <lineage>
        <taxon>Bacteria</taxon>
        <taxon>Pseudomonadati</taxon>
        <taxon>Pseudomonadota</taxon>
        <taxon>Gammaproteobacteria</taxon>
        <taxon>Lysobacterales</taxon>
        <taxon>Lysobacteraceae</taxon>
        <taxon>Rehaibacterium</taxon>
    </lineage>
</organism>
<protein>
    <submittedName>
        <fullName evidence="1">tRNA A-37 threonylcarbamoyl transferase component Bud32</fullName>
    </submittedName>
</protein>
<keyword evidence="2" id="KW-1185">Reference proteome</keyword>
<name>A0A7W8DDM6_9GAMM</name>